<keyword evidence="6" id="KW-1185">Reference proteome</keyword>
<dbReference type="InterPro" id="IPR036291">
    <property type="entry name" value="NAD(P)-bd_dom_sf"/>
</dbReference>
<keyword evidence="3" id="KW-0560">Oxidoreductase</keyword>
<dbReference type="PANTHER" id="PTHR47706:SF4">
    <property type="entry name" value="NMRA-LIKE DOMAIN-CONTAINING PROTEIN"/>
    <property type="match status" value="1"/>
</dbReference>
<sequence length="318" mass="34758">MVKIAIAGGSGNVGQEIIDALVARKMHEIILLSRKNAPSEYAVPGVTWATTNYKNAEQLAKILEGVDTVLSFISVATDPGNMTQRNLIEAAVSAGVRRFAPSEWAGSDSKEGMPWNDGKLEIRKHLQALNQHGKVLEYCLFQPGMFVNYLTYPYQSARHIQMMQTPIDYDNCRALMVEGSDDARVSLNTAQDVANLVARAVEYEGEWPTVGGIRGSELTLGQVVELGERVRGRPFTVERPKADDLRAGVVRSSWLPKPTHPSLTPEQVETQAGAMTAGILLGLAAGALQVSDEWNKLLPDVEFAKAEDFLAEAWRGKP</sequence>
<dbReference type="AlphaFoldDB" id="A0AAN6T0H7"/>
<reference evidence="5" key="2">
    <citation type="submission" date="2023-05" db="EMBL/GenBank/DDBJ databases">
        <authorList>
            <consortium name="Lawrence Berkeley National Laboratory"/>
            <person name="Steindorff A."/>
            <person name="Hensen N."/>
            <person name="Bonometti L."/>
            <person name="Westerberg I."/>
            <person name="Brannstrom I.O."/>
            <person name="Guillou S."/>
            <person name="Cros-Aarteil S."/>
            <person name="Calhoun S."/>
            <person name="Haridas S."/>
            <person name="Kuo A."/>
            <person name="Mondo S."/>
            <person name="Pangilinan J."/>
            <person name="Riley R."/>
            <person name="Labutti K."/>
            <person name="Andreopoulos B."/>
            <person name="Lipzen A."/>
            <person name="Chen C."/>
            <person name="Yanf M."/>
            <person name="Daum C."/>
            <person name="Ng V."/>
            <person name="Clum A."/>
            <person name="Ohm R."/>
            <person name="Martin F."/>
            <person name="Silar P."/>
            <person name="Natvig D."/>
            <person name="Lalanne C."/>
            <person name="Gautier V."/>
            <person name="Ament-Velasquez S.L."/>
            <person name="Kruys A."/>
            <person name="Hutchinson M.I."/>
            <person name="Powell A.J."/>
            <person name="Barry K."/>
            <person name="Miller A.N."/>
            <person name="Grigoriev I.V."/>
            <person name="Debuchy R."/>
            <person name="Gladieux P."/>
            <person name="Thoren M.H."/>
            <person name="Johannesson H."/>
        </authorList>
    </citation>
    <scope>NUCLEOTIDE SEQUENCE</scope>
    <source>
        <strain evidence="5">CBS 757.83</strain>
    </source>
</reference>
<dbReference type="InterPro" id="IPR008030">
    <property type="entry name" value="NmrA-like"/>
</dbReference>
<dbReference type="Proteomes" id="UP001305647">
    <property type="component" value="Unassembled WGS sequence"/>
</dbReference>
<evidence type="ECO:0000256" key="1">
    <source>
        <dbReference type="ARBA" id="ARBA00005725"/>
    </source>
</evidence>
<dbReference type="InterPro" id="IPR051609">
    <property type="entry name" value="NmrA/Isoflavone_reductase-like"/>
</dbReference>
<dbReference type="SUPFAM" id="SSF51735">
    <property type="entry name" value="NAD(P)-binding Rossmann-fold domains"/>
    <property type="match status" value="1"/>
</dbReference>
<feature type="domain" description="NmrA-like" evidence="4">
    <location>
        <begin position="3"/>
        <end position="239"/>
    </location>
</feature>
<gene>
    <name evidence="5" type="ORF">N658DRAFT_568042</name>
</gene>
<organism evidence="5 6">
    <name type="scientific">Parathielavia hyrcaniae</name>
    <dbReference type="NCBI Taxonomy" id="113614"/>
    <lineage>
        <taxon>Eukaryota</taxon>
        <taxon>Fungi</taxon>
        <taxon>Dikarya</taxon>
        <taxon>Ascomycota</taxon>
        <taxon>Pezizomycotina</taxon>
        <taxon>Sordariomycetes</taxon>
        <taxon>Sordariomycetidae</taxon>
        <taxon>Sordariales</taxon>
        <taxon>Chaetomiaceae</taxon>
        <taxon>Parathielavia</taxon>
    </lineage>
</organism>
<dbReference type="EMBL" id="MU863648">
    <property type="protein sequence ID" value="KAK4099539.1"/>
    <property type="molecule type" value="Genomic_DNA"/>
</dbReference>
<comment type="caution">
    <text evidence="5">The sequence shown here is derived from an EMBL/GenBank/DDBJ whole genome shotgun (WGS) entry which is preliminary data.</text>
</comment>
<dbReference type="Pfam" id="PF05368">
    <property type="entry name" value="NmrA"/>
    <property type="match status" value="1"/>
</dbReference>
<comment type="similarity">
    <text evidence="1">Belongs to the NmrA-type oxidoreductase family. Isoflavone reductase subfamily.</text>
</comment>
<reference evidence="5" key="1">
    <citation type="journal article" date="2023" name="Mol. Phylogenet. Evol.">
        <title>Genome-scale phylogeny and comparative genomics of the fungal order Sordariales.</title>
        <authorList>
            <person name="Hensen N."/>
            <person name="Bonometti L."/>
            <person name="Westerberg I."/>
            <person name="Brannstrom I.O."/>
            <person name="Guillou S."/>
            <person name="Cros-Aarteil S."/>
            <person name="Calhoun S."/>
            <person name="Haridas S."/>
            <person name="Kuo A."/>
            <person name="Mondo S."/>
            <person name="Pangilinan J."/>
            <person name="Riley R."/>
            <person name="LaButti K."/>
            <person name="Andreopoulos B."/>
            <person name="Lipzen A."/>
            <person name="Chen C."/>
            <person name="Yan M."/>
            <person name="Daum C."/>
            <person name="Ng V."/>
            <person name="Clum A."/>
            <person name="Steindorff A."/>
            <person name="Ohm R.A."/>
            <person name="Martin F."/>
            <person name="Silar P."/>
            <person name="Natvig D.O."/>
            <person name="Lalanne C."/>
            <person name="Gautier V."/>
            <person name="Ament-Velasquez S.L."/>
            <person name="Kruys A."/>
            <person name="Hutchinson M.I."/>
            <person name="Powell A.J."/>
            <person name="Barry K."/>
            <person name="Miller A.N."/>
            <person name="Grigoriev I.V."/>
            <person name="Debuchy R."/>
            <person name="Gladieux P."/>
            <person name="Hiltunen Thoren M."/>
            <person name="Johannesson H."/>
        </authorList>
    </citation>
    <scope>NUCLEOTIDE SEQUENCE</scope>
    <source>
        <strain evidence="5">CBS 757.83</strain>
    </source>
</reference>
<evidence type="ECO:0000313" key="6">
    <source>
        <dbReference type="Proteomes" id="UP001305647"/>
    </source>
</evidence>
<accession>A0AAN6T0H7</accession>
<dbReference type="GO" id="GO:0016491">
    <property type="term" value="F:oxidoreductase activity"/>
    <property type="evidence" value="ECO:0007669"/>
    <property type="project" value="UniProtKB-KW"/>
</dbReference>
<dbReference type="Gene3D" id="3.40.50.720">
    <property type="entry name" value="NAD(P)-binding Rossmann-like Domain"/>
    <property type="match status" value="1"/>
</dbReference>
<name>A0AAN6T0H7_9PEZI</name>
<evidence type="ECO:0000256" key="3">
    <source>
        <dbReference type="ARBA" id="ARBA00023002"/>
    </source>
</evidence>
<evidence type="ECO:0000256" key="2">
    <source>
        <dbReference type="ARBA" id="ARBA00022857"/>
    </source>
</evidence>
<protein>
    <submittedName>
        <fullName evidence="5">NAD(P)-binding protein</fullName>
    </submittedName>
</protein>
<evidence type="ECO:0000259" key="4">
    <source>
        <dbReference type="Pfam" id="PF05368"/>
    </source>
</evidence>
<keyword evidence="2" id="KW-0521">NADP</keyword>
<evidence type="ECO:0000313" key="5">
    <source>
        <dbReference type="EMBL" id="KAK4099539.1"/>
    </source>
</evidence>
<proteinExistence type="inferred from homology"/>
<dbReference type="PANTHER" id="PTHR47706">
    <property type="entry name" value="NMRA-LIKE FAMILY PROTEIN"/>
    <property type="match status" value="1"/>
</dbReference>